<name>A0A1J0LVN0_THEBO</name>
<feature type="chain" id="PRO_5009614533" evidence="1">
    <location>
        <begin position="19"/>
        <end position="225"/>
    </location>
</feature>
<gene>
    <name evidence="2" type="ORF">A0O31_02012</name>
</gene>
<evidence type="ECO:0000256" key="1">
    <source>
        <dbReference type="SAM" id="SignalP"/>
    </source>
</evidence>
<organism evidence="2 3">
    <name type="scientific">Thermus brockianus</name>
    <dbReference type="NCBI Taxonomy" id="56956"/>
    <lineage>
        <taxon>Bacteria</taxon>
        <taxon>Thermotogati</taxon>
        <taxon>Deinococcota</taxon>
        <taxon>Deinococci</taxon>
        <taxon>Thermales</taxon>
        <taxon>Thermaceae</taxon>
        <taxon>Thermus</taxon>
    </lineage>
</organism>
<evidence type="ECO:0000313" key="2">
    <source>
        <dbReference type="EMBL" id="APD10084.1"/>
    </source>
</evidence>
<sequence length="225" mass="23931" precursor="true">MKKAVVVAFAALLTAAMAQKFSVEAGAGLYGNLGGQLAVVAEDFTPGLPLGVRLGVGFAQSDARDDGYDLGGGTTWGDYKKTNELSEWGQNITLSLDVLYKVAGLGLPVEVAPYAGIRYNLFSGGYTDPQNKISGTKSESVSTNQFGFGAGVRLAYPLMPNLSLVGDLGADYYLNACFKRVHEDDSGNKTERTVCPGGSGYDSLNELVTQPEWVFKLRVGAAYRF</sequence>
<dbReference type="InterPro" id="IPR011250">
    <property type="entry name" value="OMP/PagP_B-barrel"/>
</dbReference>
<dbReference type="AlphaFoldDB" id="A0A1J0LVN0"/>
<evidence type="ECO:0000313" key="3">
    <source>
        <dbReference type="Proteomes" id="UP000182993"/>
    </source>
</evidence>
<keyword evidence="1" id="KW-0732">Signal</keyword>
<dbReference type="EMBL" id="CP016312">
    <property type="protein sequence ID" value="APD10084.1"/>
    <property type="molecule type" value="Genomic_DNA"/>
</dbReference>
<proteinExistence type="predicted"/>
<reference evidence="3" key="1">
    <citation type="submission" date="2016-06" db="EMBL/GenBank/DDBJ databases">
        <title>Whole genome sequencing of Thermus brockianus strain GE-1.</title>
        <authorList>
            <person name="Schaefers C."/>
            <person name="Blank S."/>
            <person name="Wiebusch S."/>
            <person name="Elleuche S."/>
            <person name="Antranikian G."/>
        </authorList>
    </citation>
    <scope>NUCLEOTIDE SEQUENCE [LARGE SCALE GENOMIC DNA]</scope>
    <source>
        <strain evidence="3">GE-1</strain>
    </source>
</reference>
<dbReference type="STRING" id="56956.A0O31_02012"/>
<feature type="signal peptide" evidence="1">
    <location>
        <begin position="1"/>
        <end position="18"/>
    </location>
</feature>
<dbReference type="OrthoDB" id="32593at2"/>
<protein>
    <submittedName>
        <fullName evidence="2">Uncharacterized protein</fullName>
    </submittedName>
</protein>
<dbReference type="Proteomes" id="UP000182993">
    <property type="component" value="Chromosome"/>
</dbReference>
<accession>A0A1J0LVN0</accession>
<dbReference type="KEGG" id="tbc:A0O31_02012"/>
<dbReference type="SUPFAM" id="SSF56925">
    <property type="entry name" value="OMPA-like"/>
    <property type="match status" value="1"/>
</dbReference>
<dbReference type="RefSeq" id="WP_071677687.1">
    <property type="nucleotide sequence ID" value="NZ_CP016312.1"/>
</dbReference>
<dbReference type="Gene3D" id="2.40.160.70">
    <property type="entry name" value="outer membrane protein from Thermus thermophilus HB27"/>
    <property type="match status" value="1"/>
</dbReference>